<protein>
    <submittedName>
        <fullName evidence="2">Uncharacterized protein</fullName>
    </submittedName>
</protein>
<dbReference type="EMBL" id="JARKIB010000044">
    <property type="protein sequence ID" value="KAJ7757519.1"/>
    <property type="molecule type" value="Genomic_DNA"/>
</dbReference>
<name>A0AAD7J5P7_9AGAR</name>
<organism evidence="2 3">
    <name type="scientific">Mycena metata</name>
    <dbReference type="NCBI Taxonomy" id="1033252"/>
    <lineage>
        <taxon>Eukaryota</taxon>
        <taxon>Fungi</taxon>
        <taxon>Dikarya</taxon>
        <taxon>Basidiomycota</taxon>
        <taxon>Agaricomycotina</taxon>
        <taxon>Agaricomycetes</taxon>
        <taxon>Agaricomycetidae</taxon>
        <taxon>Agaricales</taxon>
        <taxon>Marasmiineae</taxon>
        <taxon>Mycenaceae</taxon>
        <taxon>Mycena</taxon>
    </lineage>
</organism>
<dbReference type="AlphaFoldDB" id="A0AAD7J5P7"/>
<comment type="caution">
    <text evidence="2">The sequence shown here is derived from an EMBL/GenBank/DDBJ whole genome shotgun (WGS) entry which is preliminary data.</text>
</comment>
<feature type="region of interest" description="Disordered" evidence="1">
    <location>
        <begin position="329"/>
        <end position="352"/>
    </location>
</feature>
<feature type="region of interest" description="Disordered" evidence="1">
    <location>
        <begin position="179"/>
        <end position="285"/>
    </location>
</feature>
<feature type="compositionally biased region" description="Basic residues" evidence="1">
    <location>
        <begin position="223"/>
        <end position="238"/>
    </location>
</feature>
<reference evidence="2" key="1">
    <citation type="submission" date="2023-03" db="EMBL/GenBank/DDBJ databases">
        <title>Massive genome expansion in bonnet fungi (Mycena s.s.) driven by repeated elements and novel gene families across ecological guilds.</title>
        <authorList>
            <consortium name="Lawrence Berkeley National Laboratory"/>
            <person name="Harder C.B."/>
            <person name="Miyauchi S."/>
            <person name="Viragh M."/>
            <person name="Kuo A."/>
            <person name="Thoen E."/>
            <person name="Andreopoulos B."/>
            <person name="Lu D."/>
            <person name="Skrede I."/>
            <person name="Drula E."/>
            <person name="Henrissat B."/>
            <person name="Morin E."/>
            <person name="Kohler A."/>
            <person name="Barry K."/>
            <person name="LaButti K."/>
            <person name="Morin E."/>
            <person name="Salamov A."/>
            <person name="Lipzen A."/>
            <person name="Mereny Z."/>
            <person name="Hegedus B."/>
            <person name="Baldrian P."/>
            <person name="Stursova M."/>
            <person name="Weitz H."/>
            <person name="Taylor A."/>
            <person name="Grigoriev I.V."/>
            <person name="Nagy L.G."/>
            <person name="Martin F."/>
            <person name="Kauserud H."/>
        </authorList>
    </citation>
    <scope>NUCLEOTIDE SEQUENCE</scope>
    <source>
        <strain evidence="2">CBHHK182m</strain>
    </source>
</reference>
<evidence type="ECO:0000313" key="2">
    <source>
        <dbReference type="EMBL" id="KAJ7757519.1"/>
    </source>
</evidence>
<accession>A0AAD7J5P7</accession>
<proteinExistence type="predicted"/>
<keyword evidence="3" id="KW-1185">Reference proteome</keyword>
<evidence type="ECO:0000313" key="3">
    <source>
        <dbReference type="Proteomes" id="UP001215598"/>
    </source>
</evidence>
<gene>
    <name evidence="2" type="ORF">B0H16DRAFT_1721250</name>
</gene>
<feature type="compositionally biased region" description="Acidic residues" evidence="1">
    <location>
        <begin position="202"/>
        <end position="214"/>
    </location>
</feature>
<sequence length="375" mass="43468">MSLHEGPLNDPPFVDAEDKAFWGWYYNPDAGGMELPFPKYRGQPMHSVDIPYLEFCATKTKRRDFVDAFEKYHAGLLGLIEGEGRYDYEEFRVPFGRSIEQDKPLRKCRDQKWLRWCAKKQFLLDKHPLFFLAVDRWLAKPQKFERTRDVGELLSASQYEDELNLTASEALDTYDLEHEFDSDEDSDGNLRGFVVSDKDPLEVDTDDGTEELDELEKAEKKLKIQRKAKRKRNRKLKSRPTESSESSASEQPPAKKTTMRVKRPSAKKSKRKRKQQISEGILVRECFPRTSENQDYGTATRPESVKNAKFTPTHWFMRYSGLGEEEVIANPSTPVRSRRPQNEAPRVIRGKDKKGLDFPVKFSIKSSMKGKKKVS</sequence>
<feature type="compositionally biased region" description="Basic residues" evidence="1">
    <location>
        <begin position="257"/>
        <end position="275"/>
    </location>
</feature>
<evidence type="ECO:0000256" key="1">
    <source>
        <dbReference type="SAM" id="MobiDB-lite"/>
    </source>
</evidence>
<dbReference type="Proteomes" id="UP001215598">
    <property type="component" value="Unassembled WGS sequence"/>
</dbReference>